<accession>A0A1Z5J9M2</accession>
<keyword evidence="2" id="KW-1185">Reference proteome</keyword>
<proteinExistence type="predicted"/>
<name>A0A1Z5J9M2_FISSO</name>
<protein>
    <submittedName>
        <fullName evidence="1">Uncharacterized protein</fullName>
    </submittedName>
</protein>
<dbReference type="EMBL" id="BDSP01000022">
    <property type="protein sequence ID" value="GAX10703.1"/>
    <property type="molecule type" value="Genomic_DNA"/>
</dbReference>
<comment type="caution">
    <text evidence="1">The sequence shown here is derived from an EMBL/GenBank/DDBJ whole genome shotgun (WGS) entry which is preliminary data.</text>
</comment>
<gene>
    <name evidence="1" type="ORF">FisN_14Lu226</name>
</gene>
<organism evidence="1 2">
    <name type="scientific">Fistulifera solaris</name>
    <name type="common">Oleaginous diatom</name>
    <dbReference type="NCBI Taxonomy" id="1519565"/>
    <lineage>
        <taxon>Eukaryota</taxon>
        <taxon>Sar</taxon>
        <taxon>Stramenopiles</taxon>
        <taxon>Ochrophyta</taxon>
        <taxon>Bacillariophyta</taxon>
        <taxon>Bacillariophyceae</taxon>
        <taxon>Bacillariophycidae</taxon>
        <taxon>Naviculales</taxon>
        <taxon>Naviculaceae</taxon>
        <taxon>Fistulifera</taxon>
    </lineage>
</organism>
<dbReference type="InParanoid" id="A0A1Z5J9M2"/>
<dbReference type="OrthoDB" id="55776at2759"/>
<reference evidence="1 2" key="1">
    <citation type="journal article" date="2015" name="Plant Cell">
        <title>Oil accumulation by the oleaginous diatom Fistulifera solaris as revealed by the genome and transcriptome.</title>
        <authorList>
            <person name="Tanaka T."/>
            <person name="Maeda Y."/>
            <person name="Veluchamy A."/>
            <person name="Tanaka M."/>
            <person name="Abida H."/>
            <person name="Marechal E."/>
            <person name="Bowler C."/>
            <person name="Muto M."/>
            <person name="Sunaga Y."/>
            <person name="Tanaka M."/>
            <person name="Yoshino T."/>
            <person name="Taniguchi T."/>
            <person name="Fukuda Y."/>
            <person name="Nemoto M."/>
            <person name="Matsumoto M."/>
            <person name="Wong P.S."/>
            <person name="Aburatani S."/>
            <person name="Fujibuchi W."/>
        </authorList>
    </citation>
    <scope>NUCLEOTIDE SEQUENCE [LARGE SCALE GENOMIC DNA]</scope>
    <source>
        <strain evidence="1 2">JPCC DA0580</strain>
    </source>
</reference>
<evidence type="ECO:0000313" key="1">
    <source>
        <dbReference type="EMBL" id="GAX10703.1"/>
    </source>
</evidence>
<sequence>MAYEIPESFKPVLDTELTPELHETFTSLFWEGYNLFSGHEARLLGLEATASSFYERLKDALGKDPILARVVNTKKKMWSLLDVSCEMIDQHDRHNTSTKLLIEANPPALLWKRRYRSGPGKRAPIHLIGNYPETCDLLLWIAERYVWVFEHKVCRKNPSHLNMMRCYAEGHCSTETVWKFYELYPHGLQEKDRSPCRIRGGYPLSISIAGPELPDPDLFIWMAEQYPDVVYLKIDRGYTILHEICLRLGEREEKNFEFMGKDRTETSSQRALTLAKICRILITAHPDLTREQVKDRGYLPIHMLAHRCNRPLVQEIVVLLLRAYPDCVSVKAGESRPALCTVPFIQNLHPLILNETEIDEEILMLSLIADNLPGAAVLSAPQMMSIEAPTGSAVTHSLFGTVAEIFCSWAGS</sequence>
<dbReference type="Proteomes" id="UP000198406">
    <property type="component" value="Unassembled WGS sequence"/>
</dbReference>
<dbReference type="AlphaFoldDB" id="A0A1Z5J9M2"/>
<evidence type="ECO:0000313" key="2">
    <source>
        <dbReference type="Proteomes" id="UP000198406"/>
    </source>
</evidence>